<dbReference type="PANTHER" id="PTHR30337:SF0">
    <property type="entry name" value="NUCLEASE SBCCD SUBUNIT D"/>
    <property type="match status" value="1"/>
</dbReference>
<evidence type="ECO:0000256" key="3">
    <source>
        <dbReference type="ARBA" id="ARBA00013365"/>
    </source>
</evidence>
<dbReference type="EMBL" id="AP014809">
    <property type="protein sequence ID" value="BAU88967.1"/>
    <property type="molecule type" value="Genomic_DNA"/>
</dbReference>
<accession>A0A169QIW0</accession>
<evidence type="ECO:0000256" key="2">
    <source>
        <dbReference type="ARBA" id="ARBA00011322"/>
    </source>
</evidence>
<dbReference type="GO" id="GO:0006310">
    <property type="term" value="P:DNA recombination"/>
    <property type="evidence" value="ECO:0007669"/>
    <property type="project" value="UniProtKB-KW"/>
</dbReference>
<keyword evidence="7" id="KW-0233">DNA recombination</keyword>
<feature type="domain" description="Nuclease SbcCD subunit D C-terminal" evidence="9">
    <location>
        <begin position="288"/>
        <end position="394"/>
    </location>
</feature>
<dbReference type="Proteomes" id="UP000218288">
    <property type="component" value="Chromosome"/>
</dbReference>
<evidence type="ECO:0000313" key="11">
    <source>
        <dbReference type="Proteomes" id="UP000218288"/>
    </source>
</evidence>
<dbReference type="InterPro" id="IPR004843">
    <property type="entry name" value="Calcineurin-like_PHP"/>
</dbReference>
<comment type="similarity">
    <text evidence="1 7">Belongs to the SbcD family.</text>
</comment>
<dbReference type="InterPro" id="IPR029052">
    <property type="entry name" value="Metallo-depent_PP-like"/>
</dbReference>
<evidence type="ECO:0000256" key="4">
    <source>
        <dbReference type="ARBA" id="ARBA00022722"/>
    </source>
</evidence>
<dbReference type="SUPFAM" id="SSF56300">
    <property type="entry name" value="Metallo-dependent phosphatases"/>
    <property type="match status" value="1"/>
</dbReference>
<dbReference type="NCBIfam" id="TIGR00619">
    <property type="entry name" value="sbcd"/>
    <property type="match status" value="1"/>
</dbReference>
<gene>
    <name evidence="7" type="primary">sbcD</name>
    <name evidence="10" type="ORF">MPPM_0362</name>
</gene>
<dbReference type="InterPro" id="IPR004593">
    <property type="entry name" value="SbcD"/>
</dbReference>
<dbReference type="PANTHER" id="PTHR30337">
    <property type="entry name" value="COMPONENT OF ATP-DEPENDENT DSDNA EXONUCLEASE"/>
    <property type="match status" value="1"/>
</dbReference>
<organism evidence="10 11">
    <name type="scientific">Methylorubrum populi</name>
    <dbReference type="NCBI Taxonomy" id="223967"/>
    <lineage>
        <taxon>Bacteria</taxon>
        <taxon>Pseudomonadati</taxon>
        <taxon>Pseudomonadota</taxon>
        <taxon>Alphaproteobacteria</taxon>
        <taxon>Hyphomicrobiales</taxon>
        <taxon>Methylobacteriaceae</taxon>
        <taxon>Methylorubrum</taxon>
    </lineage>
</organism>
<evidence type="ECO:0000313" key="10">
    <source>
        <dbReference type="EMBL" id="BAU88967.1"/>
    </source>
</evidence>
<dbReference type="AlphaFoldDB" id="A0A169QIW0"/>
<dbReference type="CDD" id="cd00840">
    <property type="entry name" value="MPP_Mre11_N"/>
    <property type="match status" value="1"/>
</dbReference>
<protein>
    <recommendedName>
        <fullName evidence="3 7">Nuclease SbcCD subunit D</fullName>
    </recommendedName>
</protein>
<evidence type="ECO:0000256" key="5">
    <source>
        <dbReference type="ARBA" id="ARBA00022801"/>
    </source>
</evidence>
<dbReference type="RefSeq" id="WP_096487670.1">
    <property type="nucleotide sequence ID" value="NZ_AP014809.1"/>
</dbReference>
<name>A0A169QIW0_9HYPH</name>
<dbReference type="Pfam" id="PF00149">
    <property type="entry name" value="Metallophos"/>
    <property type="match status" value="1"/>
</dbReference>
<evidence type="ECO:0000259" key="8">
    <source>
        <dbReference type="Pfam" id="PF00149"/>
    </source>
</evidence>
<proteinExistence type="inferred from homology"/>
<evidence type="ECO:0000256" key="7">
    <source>
        <dbReference type="RuleBase" id="RU363069"/>
    </source>
</evidence>
<dbReference type="GO" id="GO:0006260">
    <property type="term" value="P:DNA replication"/>
    <property type="evidence" value="ECO:0007669"/>
    <property type="project" value="UniProtKB-KW"/>
</dbReference>
<dbReference type="OrthoDB" id="9773856at2"/>
<dbReference type="GO" id="GO:0004519">
    <property type="term" value="F:endonuclease activity"/>
    <property type="evidence" value="ECO:0007669"/>
    <property type="project" value="UniProtKB-KW"/>
</dbReference>
<feature type="domain" description="Calcineurin-like phosphoesterase" evidence="8">
    <location>
        <begin position="2"/>
        <end position="96"/>
    </location>
</feature>
<evidence type="ECO:0000256" key="1">
    <source>
        <dbReference type="ARBA" id="ARBA00010555"/>
    </source>
</evidence>
<keyword evidence="4 7" id="KW-0540">Nuclease</keyword>
<dbReference type="InterPro" id="IPR041796">
    <property type="entry name" value="Mre11_N"/>
</dbReference>
<keyword evidence="7" id="KW-0255">Endonuclease</keyword>
<reference evidence="10 11" key="1">
    <citation type="journal article" date="2016" name="Genome Announc.">
        <title>Complete Genome Sequence of Methylobacterium populi P-1M, Isolated from Pink-Pigmented Household Biofilm.</title>
        <authorList>
            <person name="Morohoshi T."/>
            <person name="Ikeda T."/>
        </authorList>
    </citation>
    <scope>NUCLEOTIDE SEQUENCE [LARGE SCALE GENOMIC DNA]</scope>
    <source>
        <strain evidence="10 11">P-1M</strain>
    </source>
</reference>
<evidence type="ECO:0000256" key="6">
    <source>
        <dbReference type="ARBA" id="ARBA00022839"/>
    </source>
</evidence>
<comment type="subunit">
    <text evidence="2 7">Heterodimer of SbcC and SbcD.</text>
</comment>
<comment type="function">
    <text evidence="7">SbcCD cleaves DNA hairpin structures. These structures can inhibit DNA replication and are intermediates in certain DNA recombination reactions. The complex acts as a 3'-&gt;5' double strand exonuclease that can open hairpins. It also has a 5' single-strand endonuclease activity.</text>
</comment>
<dbReference type="Gene3D" id="3.60.21.10">
    <property type="match status" value="1"/>
</dbReference>
<keyword evidence="7" id="KW-0235">DNA replication</keyword>
<keyword evidence="5 7" id="KW-0378">Hydrolase</keyword>
<dbReference type="Pfam" id="PF12320">
    <property type="entry name" value="SbcD_C"/>
    <property type="match status" value="1"/>
</dbReference>
<dbReference type="GO" id="GO:0008408">
    <property type="term" value="F:3'-5' exonuclease activity"/>
    <property type="evidence" value="ECO:0007669"/>
    <property type="project" value="InterPro"/>
</dbReference>
<keyword evidence="6 7" id="KW-0269">Exonuclease</keyword>
<dbReference type="InterPro" id="IPR050535">
    <property type="entry name" value="DNA_Repair-Maintenance_Comp"/>
</dbReference>
<sequence>MIRVLHTGDWHIGQTLRGFSREREHDAVFGGLESIVVEREVDALVVAGDVFDSQNPSGESQARFYALMARLHAARPEMTIVITAGNHDAAGRLEAPRPLLEAIGVHVVGNVRRRDGAIDLERHLVPIRSAGGEVAAQVLAVSYPTAACLPPLSSFGSERRIGEPSPIVRAVRDLYGQLFEAARPRLAGLPLLVTGHLHVAGGLESEGAERRILVGGDHAVPADVFPEEARYVALGHLHRAQGLGGGQVRYCGSLIPLSAAEQPYRHGVTLVTLGTGAAEIEHIAIPRPVPFLRLPASGDMPLADLGDHLAALALDPDLPMEARPYIQVRLSREGLLPGYRAEVDRIAESFPVRVVDVRVTVPPRAAIEITESEAPPPRLSERDPEELFRLAYRAKWDEEPEPAHLDVFHRARAEV</sequence>
<dbReference type="InterPro" id="IPR026843">
    <property type="entry name" value="SbcD_C"/>
</dbReference>
<evidence type="ECO:0000259" key="9">
    <source>
        <dbReference type="Pfam" id="PF12320"/>
    </source>
</evidence>